<evidence type="ECO:0000313" key="3">
    <source>
        <dbReference type="Proteomes" id="UP000479293"/>
    </source>
</evidence>
<gene>
    <name evidence="2" type="ORF">GBK04_21795</name>
</gene>
<dbReference type="Proteomes" id="UP000479293">
    <property type="component" value="Unassembled WGS sequence"/>
</dbReference>
<feature type="region of interest" description="Disordered" evidence="1">
    <location>
        <begin position="1"/>
        <end position="23"/>
    </location>
</feature>
<dbReference type="EMBL" id="WHLY01000002">
    <property type="protein sequence ID" value="MPR35911.1"/>
    <property type="molecule type" value="Genomic_DNA"/>
</dbReference>
<evidence type="ECO:0000313" key="2">
    <source>
        <dbReference type="EMBL" id="MPR35911.1"/>
    </source>
</evidence>
<evidence type="ECO:0000256" key="1">
    <source>
        <dbReference type="SAM" id="MobiDB-lite"/>
    </source>
</evidence>
<reference evidence="2 3" key="1">
    <citation type="submission" date="2019-10" db="EMBL/GenBank/DDBJ databases">
        <title>Draft Genome Sequence of Cytophagaceae sp. SJW1-29.</title>
        <authorList>
            <person name="Choi A."/>
        </authorList>
    </citation>
    <scope>NUCLEOTIDE SEQUENCE [LARGE SCALE GENOMIC DNA]</scope>
    <source>
        <strain evidence="2 3">SJW1-29</strain>
    </source>
</reference>
<comment type="caution">
    <text evidence="2">The sequence shown here is derived from an EMBL/GenBank/DDBJ whole genome shotgun (WGS) entry which is preliminary data.</text>
</comment>
<dbReference type="AlphaFoldDB" id="A0A7C9FQ05"/>
<accession>A0A7C9FQ05</accession>
<proteinExistence type="predicted"/>
<sequence length="110" mass="12705">MDTNLQWDYDSSKEPNQPSSLRHQRSVQEVFEVELAEELPVFASIIEAAFNEGLSELARRPPIYQNRISKANKINELTKGMLFERFPDEMKEDSDRFYFVKGGIGCTSKN</sequence>
<name>A0A7C9FQ05_9BACT</name>
<keyword evidence="3" id="KW-1185">Reference proteome</keyword>
<organism evidence="2 3">
    <name type="scientific">Salmonirosea aquatica</name>
    <dbReference type="NCBI Taxonomy" id="2654236"/>
    <lineage>
        <taxon>Bacteria</taxon>
        <taxon>Pseudomonadati</taxon>
        <taxon>Bacteroidota</taxon>
        <taxon>Cytophagia</taxon>
        <taxon>Cytophagales</taxon>
        <taxon>Spirosomataceae</taxon>
        <taxon>Salmonirosea</taxon>
    </lineage>
</organism>
<protein>
    <submittedName>
        <fullName evidence="2">Uncharacterized protein</fullName>
    </submittedName>
</protein>
<dbReference type="RefSeq" id="WP_152763370.1">
    <property type="nucleotide sequence ID" value="NZ_WHLY01000002.1"/>
</dbReference>